<dbReference type="InterPro" id="IPR008271">
    <property type="entry name" value="Ser/Thr_kinase_AS"/>
</dbReference>
<dbReference type="Gene3D" id="3.30.200.20">
    <property type="entry name" value="Phosphorylase Kinase, domain 1"/>
    <property type="match status" value="1"/>
</dbReference>
<name>G0UXY0_TRYCI</name>
<dbReference type="SMART" id="SM00220">
    <property type="entry name" value="S_TKc"/>
    <property type="match status" value="1"/>
</dbReference>
<proteinExistence type="predicted"/>
<dbReference type="InterPro" id="IPR017441">
    <property type="entry name" value="Protein_kinase_ATP_BS"/>
</dbReference>
<evidence type="ECO:0000256" key="4">
    <source>
        <dbReference type="ARBA" id="ARBA00022840"/>
    </source>
</evidence>
<dbReference type="AlphaFoldDB" id="G0UXY0"/>
<dbReference type="PROSITE" id="PS50011">
    <property type="entry name" value="PROTEIN_KINASE_DOM"/>
    <property type="match status" value="1"/>
</dbReference>
<evidence type="ECO:0000313" key="8">
    <source>
        <dbReference type="EMBL" id="CCC94247.1"/>
    </source>
</evidence>
<dbReference type="PANTHER" id="PTHR48016">
    <property type="entry name" value="MAP KINASE KINASE KINASE SSK2-RELATED-RELATED"/>
    <property type="match status" value="1"/>
</dbReference>
<dbReference type="Pfam" id="PF00069">
    <property type="entry name" value="Pkinase"/>
    <property type="match status" value="1"/>
</dbReference>
<dbReference type="InterPro" id="IPR050538">
    <property type="entry name" value="MAP_kinase_kinase_kinase"/>
</dbReference>
<keyword evidence="4 5" id="KW-0067">ATP-binding</keyword>
<sequence length="611" mass="67041">MCVLHLDPGNYLFIQFLPTSIFFVLKGYRHTSRMLDRNTTGFVFPKTSEPTSNSVTNRGAEARCGKDFSLAFSLARRNLPDFNAYGSSANDLAKWSAATRLGPLSLDSVAPLKRPADRPSCVHVALSSHGDCFEEFLSDICAEDVVMDDSIFTYVFDIPRSPIASCWSQARTPHDCIPYTIRKRRIAQLPYPSEGMKNFPKHPEGMRDSMGNQPDPFEKVQAPQRPTVKPSPDDAEGHHTVLGSPPSTPIFPHRGSCHCHTCASPHKLFSTGEQEDHQKSLVAPISCSIRWQRGKCIGRGSTSVVYAAVNLDTAEMLAVKVLESASCMFSECSLGKVGTEASSLTAGSCVQDRDNDNDALINSFLHEFYVLKKLSHPCVVHCLGAQVTSDVVCIIMECLAGGRLKDVIKHSGGLPESIVRLYTRQILEGVEYLQSCGVVHGDIKSDNLLLSESGRLKICDFGMSHFKGVLHSEIDSAELKDPDTTESGNPDSVGKCLCGTPLYMSPELIRTQESTFASDIWGLGCVVYEMITGSPPWEELHDLPPVTTVWRIGAVREGPNLQPLKDRGASPALLDFVSRSLHMDPAERATVGELLRHPFIVEGEFTAEKKN</sequence>
<dbReference type="SUPFAM" id="SSF56112">
    <property type="entry name" value="Protein kinase-like (PK-like)"/>
    <property type="match status" value="1"/>
</dbReference>
<dbReference type="InterPro" id="IPR000719">
    <property type="entry name" value="Prot_kinase_dom"/>
</dbReference>
<dbReference type="GO" id="GO:0004672">
    <property type="term" value="F:protein kinase activity"/>
    <property type="evidence" value="ECO:0007669"/>
    <property type="project" value="InterPro"/>
</dbReference>
<keyword evidence="2 5" id="KW-0547">Nucleotide-binding</keyword>
<evidence type="ECO:0000256" key="5">
    <source>
        <dbReference type="PROSITE-ProRule" id="PRU10141"/>
    </source>
</evidence>
<evidence type="ECO:0000256" key="2">
    <source>
        <dbReference type="ARBA" id="ARBA00022741"/>
    </source>
</evidence>
<evidence type="ECO:0000256" key="1">
    <source>
        <dbReference type="ARBA" id="ARBA00022679"/>
    </source>
</evidence>
<dbReference type="GO" id="GO:0005524">
    <property type="term" value="F:ATP binding"/>
    <property type="evidence" value="ECO:0007669"/>
    <property type="project" value="UniProtKB-UniRule"/>
</dbReference>
<accession>G0UXY0</accession>
<dbReference type="InterPro" id="IPR011009">
    <property type="entry name" value="Kinase-like_dom_sf"/>
</dbReference>
<evidence type="ECO:0000256" key="6">
    <source>
        <dbReference type="SAM" id="MobiDB-lite"/>
    </source>
</evidence>
<evidence type="ECO:0000256" key="3">
    <source>
        <dbReference type="ARBA" id="ARBA00022777"/>
    </source>
</evidence>
<keyword evidence="1" id="KW-0808">Transferase</keyword>
<dbReference type="CDD" id="cd06606">
    <property type="entry name" value="STKc_MAPKKK"/>
    <property type="match status" value="1"/>
</dbReference>
<organism evidence="8">
    <name type="scientific">Trypanosoma congolense (strain IL3000)</name>
    <dbReference type="NCBI Taxonomy" id="1068625"/>
    <lineage>
        <taxon>Eukaryota</taxon>
        <taxon>Discoba</taxon>
        <taxon>Euglenozoa</taxon>
        <taxon>Kinetoplastea</taxon>
        <taxon>Metakinetoplastina</taxon>
        <taxon>Trypanosomatida</taxon>
        <taxon>Trypanosomatidae</taxon>
        <taxon>Trypanosoma</taxon>
        <taxon>Nannomonas</taxon>
    </lineage>
</organism>
<feature type="domain" description="Protein kinase" evidence="7">
    <location>
        <begin position="291"/>
        <end position="600"/>
    </location>
</feature>
<dbReference type="EMBL" id="HE575323">
    <property type="protein sequence ID" value="CCC94247.1"/>
    <property type="molecule type" value="Genomic_DNA"/>
</dbReference>
<feature type="binding site" evidence="5">
    <location>
        <position position="320"/>
    </location>
    <ligand>
        <name>ATP</name>
        <dbReference type="ChEBI" id="CHEBI:30616"/>
    </ligand>
</feature>
<dbReference type="Gene3D" id="1.10.510.10">
    <property type="entry name" value="Transferase(Phosphotransferase) domain 1"/>
    <property type="match status" value="1"/>
</dbReference>
<dbReference type="VEuPathDB" id="TriTrypDB:TcIL3000_10_10260"/>
<keyword evidence="3" id="KW-0418">Kinase</keyword>
<reference evidence="8" key="1">
    <citation type="journal article" date="2012" name="Proc. Natl. Acad. Sci. U.S.A.">
        <title>Antigenic diversity is generated by distinct evolutionary mechanisms in African trypanosome species.</title>
        <authorList>
            <person name="Jackson A.P."/>
            <person name="Berry A."/>
            <person name="Aslett M."/>
            <person name="Allison H.C."/>
            <person name="Burton P."/>
            <person name="Vavrova-Anderson J."/>
            <person name="Brown R."/>
            <person name="Browne H."/>
            <person name="Corton N."/>
            <person name="Hauser H."/>
            <person name="Gamble J."/>
            <person name="Gilderthorp R."/>
            <person name="Marcello L."/>
            <person name="McQuillan J."/>
            <person name="Otto T.D."/>
            <person name="Quail M.A."/>
            <person name="Sanders M.J."/>
            <person name="van Tonder A."/>
            <person name="Ginger M.L."/>
            <person name="Field M.C."/>
            <person name="Barry J.D."/>
            <person name="Hertz-Fowler C."/>
            <person name="Berriman M."/>
        </authorList>
    </citation>
    <scope>NUCLEOTIDE SEQUENCE</scope>
    <source>
        <strain evidence="8">IL3000</strain>
    </source>
</reference>
<protein>
    <submittedName>
        <fullName evidence="8">Uncharacterized protein TCIL3000_10_10260</fullName>
    </submittedName>
</protein>
<dbReference type="PROSITE" id="PS00108">
    <property type="entry name" value="PROTEIN_KINASE_ST"/>
    <property type="match status" value="1"/>
</dbReference>
<evidence type="ECO:0000259" key="7">
    <source>
        <dbReference type="PROSITE" id="PS50011"/>
    </source>
</evidence>
<gene>
    <name evidence="8" type="ORF">TCIL3000_10_10260</name>
</gene>
<feature type="region of interest" description="Disordered" evidence="6">
    <location>
        <begin position="200"/>
        <end position="240"/>
    </location>
</feature>
<dbReference type="PANTHER" id="PTHR48016:SF56">
    <property type="entry name" value="MAPKK KINASE"/>
    <property type="match status" value="1"/>
</dbReference>
<dbReference type="PROSITE" id="PS00107">
    <property type="entry name" value="PROTEIN_KINASE_ATP"/>
    <property type="match status" value="1"/>
</dbReference>